<organism evidence="8 9">
    <name type="scientific">Psilocybe cyanescens</name>
    <dbReference type="NCBI Taxonomy" id="93625"/>
    <lineage>
        <taxon>Eukaryota</taxon>
        <taxon>Fungi</taxon>
        <taxon>Dikarya</taxon>
        <taxon>Basidiomycota</taxon>
        <taxon>Agaricomycotina</taxon>
        <taxon>Agaricomycetes</taxon>
        <taxon>Agaricomycetidae</taxon>
        <taxon>Agaricales</taxon>
        <taxon>Agaricineae</taxon>
        <taxon>Strophariaceae</taxon>
        <taxon>Psilocybe</taxon>
    </lineage>
</organism>
<evidence type="ECO:0000259" key="7">
    <source>
        <dbReference type="Pfam" id="PF12254"/>
    </source>
</evidence>
<gene>
    <name evidence="8" type="ORF">CVT25_013906</name>
</gene>
<keyword evidence="3" id="KW-0548">Nucleotidyltransferase</keyword>
<evidence type="ECO:0000256" key="2">
    <source>
        <dbReference type="ARBA" id="ARBA00022679"/>
    </source>
</evidence>
<evidence type="ECO:0000259" key="6">
    <source>
        <dbReference type="Pfam" id="PF00136"/>
    </source>
</evidence>
<dbReference type="EMBL" id="NHYD01003835">
    <property type="protein sequence ID" value="PPQ72086.1"/>
    <property type="molecule type" value="Genomic_DNA"/>
</dbReference>
<dbReference type="Proteomes" id="UP000283269">
    <property type="component" value="Unassembled WGS sequence"/>
</dbReference>
<dbReference type="InterPro" id="IPR023211">
    <property type="entry name" value="DNA_pol_palm_dom_sf"/>
</dbReference>
<dbReference type="InterPro" id="IPR024647">
    <property type="entry name" value="DNA_pol_a_cat_su_N"/>
</dbReference>
<accession>A0A409W0Q8</accession>
<dbReference type="GO" id="GO:0006273">
    <property type="term" value="P:lagging strand elongation"/>
    <property type="evidence" value="ECO:0007669"/>
    <property type="project" value="TreeGrafter"/>
</dbReference>
<dbReference type="PANTHER" id="PTHR45861">
    <property type="entry name" value="DNA POLYMERASE ALPHA CATALYTIC SUBUNIT"/>
    <property type="match status" value="1"/>
</dbReference>
<sequence>MTACTLPTWLPGGIVDSINDHFGSMLREEIVNWMRTTELRKKWSDSSSSRKLSTGSRIHCEHIADKLNIIKRACQGGTRVFKEQDIDIYDEVSEEKYKKFVKGRLQRNDFVVDNGTEGYVNNGVDDWTGGNKDARDSEEEDRKKEEIKTGKSQIKTQTSPTRCILYQCILHNSYQRKSPFADFLSNGPLEDLNNASSDDTFSSPHKRSRTKDGAITPTANRLATHEVDSSSDGFDSSYDDINMDDFMDLGDNFNLNPPIKHEEPVISLSKKPALKTAPSNLKEELDVKPAWLLVYDTLAVKSEDTLGSPFSETNINAPKEQPPLNVMSLYNDDERIPEPPSPTVLHSVLPHLIATLVNRPQLLQYDIKQQALKLIANSRVWRHRFCFCQLDVTGLTEALKSSALFKKAVNYRYKLLEIDLDGFFQRLLLLQKKKYVALKVDDGTKAKSKG</sequence>
<dbReference type="GO" id="GO:0000166">
    <property type="term" value="F:nucleotide binding"/>
    <property type="evidence" value="ECO:0007669"/>
    <property type="project" value="InterPro"/>
</dbReference>
<dbReference type="GO" id="GO:1902975">
    <property type="term" value="P:mitotic DNA replication initiation"/>
    <property type="evidence" value="ECO:0007669"/>
    <property type="project" value="TreeGrafter"/>
</dbReference>
<feature type="region of interest" description="Disordered" evidence="5">
    <location>
        <begin position="194"/>
        <end position="217"/>
    </location>
</feature>
<dbReference type="GO" id="GO:0006272">
    <property type="term" value="P:leading strand elongation"/>
    <property type="evidence" value="ECO:0007669"/>
    <property type="project" value="TreeGrafter"/>
</dbReference>
<reference evidence="8 9" key="1">
    <citation type="journal article" date="2018" name="Evol. Lett.">
        <title>Horizontal gene cluster transfer increased hallucinogenic mushroom diversity.</title>
        <authorList>
            <person name="Reynolds H.T."/>
            <person name="Vijayakumar V."/>
            <person name="Gluck-Thaler E."/>
            <person name="Korotkin H.B."/>
            <person name="Matheny P.B."/>
            <person name="Slot J.C."/>
        </authorList>
    </citation>
    <scope>NUCLEOTIDE SEQUENCE [LARGE SCALE GENOMIC DNA]</scope>
    <source>
        <strain evidence="8 9">2631</strain>
    </source>
</reference>
<feature type="domain" description="DNA polymerase alpha catalytic subunit N-terminal" evidence="7">
    <location>
        <begin position="70"/>
        <end position="127"/>
    </location>
</feature>
<dbReference type="GO" id="GO:0003688">
    <property type="term" value="F:DNA replication origin binding"/>
    <property type="evidence" value="ECO:0007669"/>
    <property type="project" value="TreeGrafter"/>
</dbReference>
<keyword evidence="4" id="KW-0239">DNA-directed DNA polymerase</keyword>
<dbReference type="Gene3D" id="3.90.1600.10">
    <property type="entry name" value="Palm domain of DNA polymerase"/>
    <property type="match status" value="1"/>
</dbReference>
<dbReference type="InterPro" id="IPR006134">
    <property type="entry name" value="DNA-dir_DNA_pol_B_multi_dom"/>
</dbReference>
<keyword evidence="2" id="KW-0808">Transferase</keyword>
<dbReference type="Pfam" id="PF12254">
    <property type="entry name" value="DNA_pol_alpha_N"/>
    <property type="match status" value="1"/>
</dbReference>
<comment type="caution">
    <text evidence="8">The sequence shown here is derived from an EMBL/GenBank/DDBJ whole genome shotgun (WGS) entry which is preliminary data.</text>
</comment>
<dbReference type="GO" id="GO:0003682">
    <property type="term" value="F:chromatin binding"/>
    <property type="evidence" value="ECO:0007669"/>
    <property type="project" value="TreeGrafter"/>
</dbReference>
<evidence type="ECO:0000256" key="4">
    <source>
        <dbReference type="ARBA" id="ARBA00022932"/>
    </source>
</evidence>
<dbReference type="GO" id="GO:0003887">
    <property type="term" value="F:DNA-directed DNA polymerase activity"/>
    <property type="evidence" value="ECO:0007669"/>
    <property type="project" value="UniProtKB-KW"/>
</dbReference>
<feature type="domain" description="DNA-directed DNA polymerase family B multifunctional" evidence="6">
    <location>
        <begin position="387"/>
        <end position="450"/>
    </location>
</feature>
<dbReference type="GO" id="GO:0003697">
    <property type="term" value="F:single-stranded DNA binding"/>
    <property type="evidence" value="ECO:0007669"/>
    <property type="project" value="TreeGrafter"/>
</dbReference>
<evidence type="ECO:0000313" key="9">
    <source>
        <dbReference type="Proteomes" id="UP000283269"/>
    </source>
</evidence>
<dbReference type="AlphaFoldDB" id="A0A409W0Q8"/>
<feature type="compositionally biased region" description="Polar residues" evidence="5">
    <location>
        <begin position="194"/>
        <end position="203"/>
    </location>
</feature>
<dbReference type="STRING" id="93625.A0A409W0Q8"/>
<dbReference type="SUPFAM" id="SSF56672">
    <property type="entry name" value="DNA/RNA polymerases"/>
    <property type="match status" value="1"/>
</dbReference>
<dbReference type="GO" id="GO:0005658">
    <property type="term" value="C:alpha DNA polymerase:primase complex"/>
    <property type="evidence" value="ECO:0007669"/>
    <property type="project" value="TreeGrafter"/>
</dbReference>
<dbReference type="EC" id="2.7.7.7" evidence="1"/>
<dbReference type="Pfam" id="PF00136">
    <property type="entry name" value="DNA_pol_B"/>
    <property type="match status" value="1"/>
</dbReference>
<keyword evidence="9" id="KW-1185">Reference proteome</keyword>
<evidence type="ECO:0000256" key="3">
    <source>
        <dbReference type="ARBA" id="ARBA00022695"/>
    </source>
</evidence>
<feature type="compositionally biased region" description="Basic and acidic residues" evidence="5">
    <location>
        <begin position="132"/>
        <end position="149"/>
    </location>
</feature>
<protein>
    <recommendedName>
        <fullName evidence="1">DNA-directed DNA polymerase</fullName>
        <ecNumber evidence="1">2.7.7.7</ecNumber>
    </recommendedName>
</protein>
<evidence type="ECO:0000256" key="1">
    <source>
        <dbReference type="ARBA" id="ARBA00012417"/>
    </source>
</evidence>
<feature type="region of interest" description="Disordered" evidence="5">
    <location>
        <begin position="121"/>
        <end position="154"/>
    </location>
</feature>
<name>A0A409W0Q8_PSICY</name>
<evidence type="ECO:0000256" key="5">
    <source>
        <dbReference type="SAM" id="MobiDB-lite"/>
    </source>
</evidence>
<dbReference type="InParanoid" id="A0A409W0Q8"/>
<dbReference type="InterPro" id="IPR043502">
    <property type="entry name" value="DNA/RNA_pol_sf"/>
</dbReference>
<proteinExistence type="predicted"/>
<dbReference type="OrthoDB" id="6755010at2759"/>
<dbReference type="PANTHER" id="PTHR45861:SF1">
    <property type="entry name" value="DNA POLYMERASE ALPHA CATALYTIC SUBUNIT"/>
    <property type="match status" value="1"/>
</dbReference>
<evidence type="ECO:0000313" key="8">
    <source>
        <dbReference type="EMBL" id="PPQ72086.1"/>
    </source>
</evidence>